<dbReference type="Gene3D" id="2.70.98.10">
    <property type="match status" value="1"/>
</dbReference>
<comment type="catalytic activity">
    <reaction evidence="1 11">
        <text>alpha-D-glucose = beta-D-glucose</text>
        <dbReference type="Rhea" id="RHEA:10264"/>
        <dbReference type="ChEBI" id="CHEBI:15903"/>
        <dbReference type="ChEBI" id="CHEBI:17925"/>
        <dbReference type="EC" id="5.1.3.3"/>
    </reaction>
</comment>
<dbReference type="InterPro" id="IPR014718">
    <property type="entry name" value="GH-type_carb-bd"/>
</dbReference>
<proteinExistence type="inferred from homology"/>
<sequence length="348" mass="38819">MSMHSEIFGTMNGETIHLYTLQNKNGISVNIMNYGATITSIKVPDSKGNIENIVCGFNNFEAYFSEEYKKNAPYFGSTVGRYCSQIKDAKFQLHGKEYTLAKNAGENNLHGGNIGFDKKIWKAETLNLKGATGISMEILSEDLEEGFPGNVKVSVQFILNDSNELSIEYSAVPDQDTPLSLTNHTYFNLNAFSSSVENHTAQIKAGKKLVLDGTGAATGKIQPLEGRPDDLREPKKIGEVHGKMNDGFEHYYIFDKENFLSDKVAEFHCKKSGRSLGVATKEPGMLFYTGKYTSNELQRENGQEFGKYRGFCCETHRYPNGPNIQNSPKFITSAGEEFKSTTIFKFGW</sequence>
<dbReference type="Proteomes" id="UP000199116">
    <property type="component" value="Unassembled WGS sequence"/>
</dbReference>
<comment type="pathway">
    <text evidence="3 11">Carbohydrate metabolism; hexose metabolism.</text>
</comment>
<name>A0A1I2KN46_9FLAO</name>
<dbReference type="EMBL" id="FOOH01000004">
    <property type="protein sequence ID" value="SFF68414.1"/>
    <property type="molecule type" value="Genomic_DNA"/>
</dbReference>
<dbReference type="NCBIfam" id="NF008277">
    <property type="entry name" value="PRK11055.1"/>
    <property type="match status" value="1"/>
</dbReference>
<dbReference type="GO" id="GO:0004034">
    <property type="term" value="F:aldose 1-epimerase activity"/>
    <property type="evidence" value="ECO:0007669"/>
    <property type="project" value="UniProtKB-EC"/>
</dbReference>
<evidence type="ECO:0000313" key="15">
    <source>
        <dbReference type="Proteomes" id="UP000199116"/>
    </source>
</evidence>
<evidence type="ECO:0000256" key="7">
    <source>
        <dbReference type="ARBA" id="ARBA00014165"/>
    </source>
</evidence>
<evidence type="ECO:0000256" key="6">
    <source>
        <dbReference type="ARBA" id="ARBA00013185"/>
    </source>
</evidence>
<evidence type="ECO:0000256" key="8">
    <source>
        <dbReference type="ARBA" id="ARBA00022837"/>
    </source>
</evidence>
<comment type="similarity">
    <text evidence="4 11">Belongs to the aldose epimerase family.</text>
</comment>
<dbReference type="InterPro" id="IPR015443">
    <property type="entry name" value="Aldose_1-epimerase"/>
</dbReference>
<dbReference type="GO" id="GO:0030246">
    <property type="term" value="F:carbohydrate binding"/>
    <property type="evidence" value="ECO:0007669"/>
    <property type="project" value="InterPro"/>
</dbReference>
<protein>
    <recommendedName>
        <fullName evidence="7 11">Aldose 1-epimerase</fullName>
        <ecNumber evidence="6 11">5.1.3.3</ecNumber>
    </recommendedName>
</protein>
<dbReference type="PANTHER" id="PTHR10091:SF0">
    <property type="entry name" value="GALACTOSE MUTAROTASE"/>
    <property type="match status" value="1"/>
</dbReference>
<evidence type="ECO:0000256" key="13">
    <source>
        <dbReference type="PIRSR" id="PIRSR005096-3"/>
    </source>
</evidence>
<evidence type="ECO:0000256" key="11">
    <source>
        <dbReference type="PIRNR" id="PIRNR005096"/>
    </source>
</evidence>
<dbReference type="AlphaFoldDB" id="A0A1I2KN46"/>
<dbReference type="RefSeq" id="WP_218152230.1">
    <property type="nucleotide sequence ID" value="NZ_FOOH01000004.1"/>
</dbReference>
<dbReference type="SUPFAM" id="SSF74650">
    <property type="entry name" value="Galactose mutarotase-like"/>
    <property type="match status" value="1"/>
</dbReference>
<dbReference type="CDD" id="cd09019">
    <property type="entry name" value="galactose_mutarotase_like"/>
    <property type="match status" value="1"/>
</dbReference>
<evidence type="ECO:0000256" key="2">
    <source>
        <dbReference type="ARBA" id="ARBA00001913"/>
    </source>
</evidence>
<feature type="active site" description="Proton acceptor" evidence="12">
    <location>
        <position position="314"/>
    </location>
</feature>
<dbReference type="GO" id="GO:0033499">
    <property type="term" value="P:galactose catabolic process via UDP-galactose, Leloir pathway"/>
    <property type="evidence" value="ECO:0007669"/>
    <property type="project" value="TreeGrafter"/>
</dbReference>
<dbReference type="EC" id="5.1.3.3" evidence="6 11"/>
<keyword evidence="9 11" id="KW-0413">Isomerase</keyword>
<evidence type="ECO:0000256" key="5">
    <source>
        <dbReference type="ARBA" id="ARBA00011245"/>
    </source>
</evidence>
<comment type="cofactor">
    <cofactor evidence="2">
        <name>Ca(2+)</name>
        <dbReference type="ChEBI" id="CHEBI:29108"/>
    </cofactor>
</comment>
<feature type="binding site" evidence="13">
    <location>
        <begin position="184"/>
        <end position="186"/>
    </location>
    <ligand>
        <name>beta-D-galactose</name>
        <dbReference type="ChEBI" id="CHEBI:27667"/>
    </ligand>
</feature>
<keyword evidence="10 11" id="KW-0119">Carbohydrate metabolism</keyword>
<evidence type="ECO:0000256" key="3">
    <source>
        <dbReference type="ARBA" id="ARBA00005028"/>
    </source>
</evidence>
<gene>
    <name evidence="14" type="ORF">SAMN04488033_10481</name>
</gene>
<dbReference type="PIRSF" id="PIRSF005096">
    <property type="entry name" value="GALM"/>
    <property type="match status" value="1"/>
</dbReference>
<comment type="subunit">
    <text evidence="5">Monomer.</text>
</comment>
<dbReference type="PROSITE" id="PS00545">
    <property type="entry name" value="ALDOSE_1_EPIMERASE"/>
    <property type="match status" value="1"/>
</dbReference>
<dbReference type="UniPathway" id="UPA00242"/>
<evidence type="ECO:0000256" key="10">
    <source>
        <dbReference type="ARBA" id="ARBA00023277"/>
    </source>
</evidence>
<reference evidence="15" key="1">
    <citation type="submission" date="2016-10" db="EMBL/GenBank/DDBJ databases">
        <authorList>
            <person name="Varghese N."/>
            <person name="Submissions S."/>
        </authorList>
    </citation>
    <scope>NUCLEOTIDE SEQUENCE [LARGE SCALE GENOMIC DNA]</scope>
    <source>
        <strain evidence="15">DSM 23515</strain>
    </source>
</reference>
<dbReference type="InterPro" id="IPR011013">
    <property type="entry name" value="Gal_mutarotase_sf_dom"/>
</dbReference>
<organism evidence="14 15">
    <name type="scientific">Salegentibacter agarivorans</name>
    <dbReference type="NCBI Taxonomy" id="345907"/>
    <lineage>
        <taxon>Bacteria</taxon>
        <taxon>Pseudomonadati</taxon>
        <taxon>Bacteroidota</taxon>
        <taxon>Flavobacteriia</taxon>
        <taxon>Flavobacteriales</taxon>
        <taxon>Flavobacteriaceae</taxon>
        <taxon>Salegentibacter</taxon>
    </lineage>
</organism>
<dbReference type="PANTHER" id="PTHR10091">
    <property type="entry name" value="ALDOSE-1-EPIMERASE"/>
    <property type="match status" value="1"/>
</dbReference>
<dbReference type="InterPro" id="IPR047215">
    <property type="entry name" value="Galactose_mutarotase-like"/>
</dbReference>
<evidence type="ECO:0000313" key="14">
    <source>
        <dbReference type="EMBL" id="SFF68414.1"/>
    </source>
</evidence>
<evidence type="ECO:0000256" key="12">
    <source>
        <dbReference type="PIRSR" id="PIRSR005096-1"/>
    </source>
</evidence>
<dbReference type="InterPro" id="IPR008183">
    <property type="entry name" value="Aldose_1/G6P_1-epimerase"/>
</dbReference>
<dbReference type="InterPro" id="IPR018052">
    <property type="entry name" value="Ald1_epimerase_CS"/>
</dbReference>
<keyword evidence="15" id="KW-1185">Reference proteome</keyword>
<dbReference type="GO" id="GO:0006006">
    <property type="term" value="P:glucose metabolic process"/>
    <property type="evidence" value="ECO:0007669"/>
    <property type="project" value="TreeGrafter"/>
</dbReference>
<feature type="active site" description="Proton donor" evidence="12">
    <location>
        <position position="184"/>
    </location>
</feature>
<keyword evidence="8" id="KW-0106">Calcium</keyword>
<evidence type="ECO:0000256" key="4">
    <source>
        <dbReference type="ARBA" id="ARBA00006206"/>
    </source>
</evidence>
<accession>A0A1I2KN46</accession>
<dbReference type="Pfam" id="PF01263">
    <property type="entry name" value="Aldose_epim"/>
    <property type="match status" value="1"/>
</dbReference>
<evidence type="ECO:0000256" key="1">
    <source>
        <dbReference type="ARBA" id="ARBA00001614"/>
    </source>
</evidence>
<evidence type="ECO:0000256" key="9">
    <source>
        <dbReference type="ARBA" id="ARBA00023235"/>
    </source>
</evidence>